<sequence length="324" mass="33281">MTAGPSPITVTELVSVLLSGRDSTTQNAEIVWTWRLPRTVTALAAGAALGVSGAIFQSVTRNPLGSPDIIGFNTGAYTGALIATIVAPPTAASVLSIFGVPVNPGFYVVAFGALVGGLTTAALVLGLSRVKGLTSGYRLIVVGIAVSAVLHSLNMWIIMKSHIKYAISMTVWGFGSLNGVSWPEAKVVVAGCVSGLIVLPVVRRTLTILEMNDSSARGLGVNPDAQRIFLVVVGVLLTAAVTSMVGPIIFVALAAPQIARRLTASPGPAPFSAALTGAVVLGFSDCLAQVLPTELPAGVITISIGGVYLLWLLTVGSVDARMRR</sequence>
<evidence type="ECO:0000256" key="7">
    <source>
        <dbReference type="ARBA" id="ARBA00023136"/>
    </source>
</evidence>
<evidence type="ECO:0000313" key="11">
    <source>
        <dbReference type="Proteomes" id="UP001071478"/>
    </source>
</evidence>
<reference evidence="10" key="1">
    <citation type="submission" date="2022-11" db="EMBL/GenBank/DDBJ databases">
        <title>Corynebacterium sp. isolated from Penguins.</title>
        <authorList>
            <person name="Sedlar K."/>
            <person name="Svec P."/>
        </authorList>
    </citation>
    <scope>NUCLEOTIDE SEQUENCE</scope>
    <source>
        <strain evidence="9">P7003</strain>
        <strain evidence="10">P7374</strain>
    </source>
</reference>
<dbReference type="CDD" id="cd06550">
    <property type="entry name" value="TM_ABC_iron-siderophores_like"/>
    <property type="match status" value="1"/>
</dbReference>
<name>A0A9Q4C839_9CORY</name>
<evidence type="ECO:0000256" key="1">
    <source>
        <dbReference type="ARBA" id="ARBA00004651"/>
    </source>
</evidence>
<feature type="transmembrane region" description="Helical" evidence="8">
    <location>
        <begin position="40"/>
        <end position="59"/>
    </location>
</feature>
<dbReference type="GO" id="GO:0022857">
    <property type="term" value="F:transmembrane transporter activity"/>
    <property type="evidence" value="ECO:0007669"/>
    <property type="project" value="InterPro"/>
</dbReference>
<evidence type="ECO:0000313" key="10">
    <source>
        <dbReference type="EMBL" id="MCX7468189.1"/>
    </source>
</evidence>
<evidence type="ECO:0000256" key="4">
    <source>
        <dbReference type="ARBA" id="ARBA00022475"/>
    </source>
</evidence>
<evidence type="ECO:0000313" key="9">
    <source>
        <dbReference type="EMBL" id="MCX7444989.1"/>
    </source>
</evidence>
<protein>
    <submittedName>
        <fullName evidence="10">Iron chelate uptake ABC transporter family permease subunit</fullName>
    </submittedName>
</protein>
<feature type="transmembrane region" description="Helical" evidence="8">
    <location>
        <begin position="139"/>
        <end position="157"/>
    </location>
</feature>
<evidence type="ECO:0000256" key="5">
    <source>
        <dbReference type="ARBA" id="ARBA00022692"/>
    </source>
</evidence>
<dbReference type="Proteomes" id="UP001071478">
    <property type="component" value="Unassembled WGS sequence"/>
</dbReference>
<dbReference type="Pfam" id="PF01032">
    <property type="entry name" value="FecCD"/>
    <property type="match status" value="1"/>
</dbReference>
<gene>
    <name evidence="9" type="ORF">OS125_06970</name>
    <name evidence="10" type="ORF">OS129_04735</name>
</gene>
<dbReference type="GO" id="GO:0033214">
    <property type="term" value="P:siderophore-iron import into cell"/>
    <property type="evidence" value="ECO:0007669"/>
    <property type="project" value="TreeGrafter"/>
</dbReference>
<feature type="transmembrane region" description="Helical" evidence="8">
    <location>
        <begin position="267"/>
        <end position="291"/>
    </location>
</feature>
<evidence type="ECO:0000256" key="8">
    <source>
        <dbReference type="SAM" id="Phobius"/>
    </source>
</evidence>
<proteinExistence type="inferred from homology"/>
<dbReference type="InterPro" id="IPR037294">
    <property type="entry name" value="ABC_BtuC-like"/>
</dbReference>
<comment type="caution">
    <text evidence="10">The sequence shown here is derived from an EMBL/GenBank/DDBJ whole genome shotgun (WGS) entry which is preliminary data.</text>
</comment>
<dbReference type="EMBL" id="JAPMKV010000003">
    <property type="protein sequence ID" value="MCX7444989.1"/>
    <property type="molecule type" value="Genomic_DNA"/>
</dbReference>
<dbReference type="PANTHER" id="PTHR30472">
    <property type="entry name" value="FERRIC ENTEROBACTIN TRANSPORT SYSTEM PERMEASE PROTEIN"/>
    <property type="match status" value="1"/>
</dbReference>
<evidence type="ECO:0000256" key="3">
    <source>
        <dbReference type="ARBA" id="ARBA00022448"/>
    </source>
</evidence>
<feature type="transmembrane region" description="Helical" evidence="8">
    <location>
        <begin position="106"/>
        <end position="127"/>
    </location>
</feature>
<keyword evidence="6 8" id="KW-1133">Transmembrane helix</keyword>
<feature type="transmembrane region" description="Helical" evidence="8">
    <location>
        <begin position="297"/>
        <end position="318"/>
    </location>
</feature>
<dbReference type="Proteomes" id="UP001081709">
    <property type="component" value="Unassembled WGS sequence"/>
</dbReference>
<dbReference type="EMBL" id="JAPMKU010000002">
    <property type="protein sequence ID" value="MCX7468189.1"/>
    <property type="molecule type" value="Genomic_DNA"/>
</dbReference>
<keyword evidence="3" id="KW-0813">Transport</keyword>
<evidence type="ECO:0000256" key="6">
    <source>
        <dbReference type="ARBA" id="ARBA00022989"/>
    </source>
</evidence>
<keyword evidence="7 8" id="KW-0472">Membrane</keyword>
<dbReference type="PANTHER" id="PTHR30472:SF24">
    <property type="entry name" value="FERRIC ENTEROBACTIN TRANSPORT SYSTEM PERMEASE PROTEIN FEPG"/>
    <property type="match status" value="1"/>
</dbReference>
<dbReference type="SUPFAM" id="SSF81345">
    <property type="entry name" value="ABC transporter involved in vitamin B12 uptake, BtuC"/>
    <property type="match status" value="1"/>
</dbReference>
<organism evidence="10 11">
    <name type="scientific">Corynebacterium pygosceleis</name>
    <dbReference type="NCBI Taxonomy" id="2800406"/>
    <lineage>
        <taxon>Bacteria</taxon>
        <taxon>Bacillati</taxon>
        <taxon>Actinomycetota</taxon>
        <taxon>Actinomycetes</taxon>
        <taxon>Mycobacteriales</taxon>
        <taxon>Corynebacteriaceae</taxon>
        <taxon>Corynebacterium</taxon>
    </lineage>
</organism>
<keyword evidence="4" id="KW-1003">Cell membrane</keyword>
<dbReference type="Gene3D" id="1.10.3470.10">
    <property type="entry name" value="ABC transporter involved in vitamin B12 uptake, BtuC"/>
    <property type="match status" value="1"/>
</dbReference>
<keyword evidence="5 8" id="KW-0812">Transmembrane</keyword>
<comment type="similarity">
    <text evidence="2">Belongs to the binding-protein-dependent transport system permease family. FecCD subfamily.</text>
</comment>
<dbReference type="AlphaFoldDB" id="A0A9Q4C839"/>
<evidence type="ECO:0000256" key="2">
    <source>
        <dbReference type="ARBA" id="ARBA00007935"/>
    </source>
</evidence>
<evidence type="ECO:0000313" key="12">
    <source>
        <dbReference type="Proteomes" id="UP001081709"/>
    </source>
</evidence>
<keyword evidence="12" id="KW-1185">Reference proteome</keyword>
<comment type="subcellular location">
    <subcellularLocation>
        <location evidence="1">Cell membrane</location>
        <topology evidence="1">Multi-pass membrane protein</topology>
    </subcellularLocation>
</comment>
<accession>A0A9Q4C839</accession>
<dbReference type="InterPro" id="IPR000522">
    <property type="entry name" value="ABC_transptr_permease_BtuC"/>
</dbReference>
<dbReference type="GO" id="GO:0005886">
    <property type="term" value="C:plasma membrane"/>
    <property type="evidence" value="ECO:0007669"/>
    <property type="project" value="UniProtKB-SubCell"/>
</dbReference>
<feature type="transmembrane region" description="Helical" evidence="8">
    <location>
        <begin position="228"/>
        <end position="255"/>
    </location>
</feature>
<feature type="transmembrane region" description="Helical" evidence="8">
    <location>
        <begin position="80"/>
        <end position="100"/>
    </location>
</feature>